<gene>
    <name evidence="1" type="ORF">A3C59_00030</name>
</gene>
<protein>
    <submittedName>
        <fullName evidence="1">Uncharacterized protein</fullName>
    </submittedName>
</protein>
<dbReference type="STRING" id="1797768.A3C59_00030"/>
<reference evidence="1 2" key="1">
    <citation type="journal article" date="2016" name="Nat. Commun.">
        <title>Thousands of microbial genomes shed light on interconnected biogeochemical processes in an aquifer system.</title>
        <authorList>
            <person name="Anantharaman K."/>
            <person name="Brown C.T."/>
            <person name="Hug L.A."/>
            <person name="Sharon I."/>
            <person name="Castelle C.J."/>
            <person name="Probst A.J."/>
            <person name="Thomas B.C."/>
            <person name="Singh A."/>
            <person name="Wilkins M.J."/>
            <person name="Karaoz U."/>
            <person name="Brodie E.L."/>
            <person name="Williams K.H."/>
            <person name="Hubbard S.S."/>
            <person name="Banfield J.F."/>
        </authorList>
    </citation>
    <scope>NUCLEOTIDE SEQUENCE [LARGE SCALE GENOMIC DNA]</scope>
</reference>
<proteinExistence type="predicted"/>
<accession>A0A1F5JYC6</accession>
<dbReference type="AlphaFoldDB" id="A0A1F5JYC6"/>
<organism evidence="1 2">
    <name type="scientific">Candidatus Daviesbacteria bacterium RIFCSPHIGHO2_02_FULL_36_13</name>
    <dbReference type="NCBI Taxonomy" id="1797768"/>
    <lineage>
        <taxon>Bacteria</taxon>
        <taxon>Candidatus Daviesiibacteriota</taxon>
    </lineage>
</organism>
<comment type="caution">
    <text evidence="1">The sequence shown here is derived from an EMBL/GenBank/DDBJ whole genome shotgun (WGS) entry which is preliminary data.</text>
</comment>
<sequence>MANDDSQKIKELLEIIKHKIDMMDVSRTAQSAQLAMVRDQLSMMNGKFDEMSETLKDPDTGLKAINRRLDSNTAAVMELESTVKGYGDMYKINDSNIRKIEKRTEVLENNADIEPSPEFILAEGA</sequence>
<dbReference type="EMBL" id="MFCV01000008">
    <property type="protein sequence ID" value="OGE33616.1"/>
    <property type="molecule type" value="Genomic_DNA"/>
</dbReference>
<dbReference type="Proteomes" id="UP000176902">
    <property type="component" value="Unassembled WGS sequence"/>
</dbReference>
<name>A0A1F5JYC6_9BACT</name>
<evidence type="ECO:0000313" key="1">
    <source>
        <dbReference type="EMBL" id="OGE33616.1"/>
    </source>
</evidence>
<evidence type="ECO:0000313" key="2">
    <source>
        <dbReference type="Proteomes" id="UP000176902"/>
    </source>
</evidence>